<dbReference type="AlphaFoldDB" id="A0A5B2TGV4"/>
<feature type="transmembrane region" description="Helical" evidence="10">
    <location>
        <begin position="447"/>
        <end position="469"/>
    </location>
</feature>
<dbReference type="CDD" id="cd13123">
    <property type="entry name" value="MATE_MurJ_like"/>
    <property type="match status" value="1"/>
</dbReference>
<comment type="similarity">
    <text evidence="9 10 11">Belongs to the MurJ/MviN family.</text>
</comment>
<feature type="transmembrane region" description="Helical" evidence="10">
    <location>
        <begin position="25"/>
        <end position="45"/>
    </location>
</feature>
<dbReference type="PANTHER" id="PTHR47019:SF1">
    <property type="entry name" value="LIPID II FLIPPASE MURJ"/>
    <property type="match status" value="1"/>
</dbReference>
<dbReference type="PRINTS" id="PR01806">
    <property type="entry name" value="VIRFACTRMVIN"/>
</dbReference>
<dbReference type="PANTHER" id="PTHR47019">
    <property type="entry name" value="LIPID II FLIPPASE MURJ"/>
    <property type="match status" value="1"/>
</dbReference>
<accession>A0A5B2TGV4</accession>
<feature type="transmembrane region" description="Helical" evidence="10">
    <location>
        <begin position="131"/>
        <end position="151"/>
    </location>
</feature>
<evidence type="ECO:0000256" key="9">
    <source>
        <dbReference type="ARBA" id="ARBA00061532"/>
    </source>
</evidence>
<feature type="transmembrane region" description="Helical" evidence="10">
    <location>
        <begin position="187"/>
        <end position="206"/>
    </location>
</feature>
<dbReference type="EMBL" id="VUKA01000002">
    <property type="protein sequence ID" value="KAA2213712.1"/>
    <property type="molecule type" value="Genomic_DNA"/>
</dbReference>
<keyword evidence="10" id="KW-0997">Cell inner membrane</keyword>
<sequence>MLKNVLTIGGWTFASRILGFARDMLIAATLGAGPLADAFFIALRLPNLFRRLFGEGAFNAAFVPAFTGTLALEGPKRARELAARMSTLMALWLSLLVVLGMVFMPQVMAVLTPGLRDEPLRFGLVVELSRITFPYLLFICLTALVSGVLNAVDKFALAAGAPLLFNLFAIVSLFALVPFTATPAHALAWGVVLSGIAQLALVVVACRRAGMSFPILSWPRVTPETRKVLRAMLPGVLGASVTQMSLAIDVFIASLLPVGAISFLTYADRVAQLPLGVVGAAVGTALLPVLSRQLRGGKPLAAHRSMNRAIELSLALTLPAAAALVVLAAPIVLTLFQRGALSVADAEAVSWALRAYAVGLPAFVLIKAFSPGFFARGDTATPVKIGIVVVAVNLALSLVLSRFLDHVGIALATSLAAWCNAGLLFALLSRRKHFRADRRLRRNLWRLAAAAVLMSAGLFLAMPAAFPLLGWEAGLARLGGLGLLVLLGLVLYFGTTQLLGALRLQDLRRLRR</sequence>
<evidence type="ECO:0000256" key="11">
    <source>
        <dbReference type="PIRNR" id="PIRNR002869"/>
    </source>
</evidence>
<dbReference type="InterPro" id="IPR051050">
    <property type="entry name" value="Lipid_II_flippase_MurJ/MviN"/>
</dbReference>
<evidence type="ECO:0000256" key="1">
    <source>
        <dbReference type="ARBA" id="ARBA00004651"/>
    </source>
</evidence>
<feature type="transmembrane region" description="Helical" evidence="10">
    <location>
        <begin position="481"/>
        <end position="502"/>
    </location>
</feature>
<feature type="transmembrane region" description="Helical" evidence="10">
    <location>
        <begin position="87"/>
        <end position="111"/>
    </location>
</feature>
<comment type="function">
    <text evidence="8 10 11">Involved in peptidoglycan biosynthesis. Transports lipid-linked peptidoglycan precursors from the inner to the outer leaflet of the cytoplasmic membrane.</text>
</comment>
<dbReference type="InterPro" id="IPR004268">
    <property type="entry name" value="MurJ"/>
</dbReference>
<protein>
    <recommendedName>
        <fullName evidence="10">Probable lipid II flippase MurJ</fullName>
    </recommendedName>
</protein>
<dbReference type="GO" id="GO:0034204">
    <property type="term" value="P:lipid translocation"/>
    <property type="evidence" value="ECO:0007669"/>
    <property type="project" value="TreeGrafter"/>
</dbReference>
<evidence type="ECO:0000256" key="6">
    <source>
        <dbReference type="ARBA" id="ARBA00022989"/>
    </source>
</evidence>
<evidence type="ECO:0000256" key="7">
    <source>
        <dbReference type="ARBA" id="ARBA00023136"/>
    </source>
</evidence>
<feature type="transmembrane region" description="Helical" evidence="10">
    <location>
        <begin position="312"/>
        <end position="336"/>
    </location>
</feature>
<keyword evidence="4 10" id="KW-0133">Cell shape</keyword>
<feature type="transmembrane region" description="Helical" evidence="10">
    <location>
        <begin position="273"/>
        <end position="291"/>
    </location>
</feature>
<keyword evidence="13" id="KW-1185">Reference proteome</keyword>
<dbReference type="NCBIfam" id="TIGR01695">
    <property type="entry name" value="murJ_mviN"/>
    <property type="match status" value="1"/>
</dbReference>
<dbReference type="PIRSF" id="PIRSF002869">
    <property type="entry name" value="MviN"/>
    <property type="match status" value="1"/>
</dbReference>
<dbReference type="RefSeq" id="WP_149811369.1">
    <property type="nucleotide sequence ID" value="NZ_VUKA01000002.1"/>
</dbReference>
<dbReference type="Proteomes" id="UP000322110">
    <property type="component" value="Unassembled WGS sequence"/>
</dbReference>
<evidence type="ECO:0000256" key="10">
    <source>
        <dbReference type="HAMAP-Rule" id="MF_02078"/>
    </source>
</evidence>
<feature type="transmembrane region" description="Helical" evidence="10">
    <location>
        <begin position="348"/>
        <end position="369"/>
    </location>
</feature>
<keyword evidence="10 11" id="KW-0813">Transport</keyword>
<keyword evidence="7 10" id="KW-0472">Membrane</keyword>
<proteinExistence type="inferred from homology"/>
<evidence type="ECO:0000256" key="8">
    <source>
        <dbReference type="ARBA" id="ARBA00060041"/>
    </source>
</evidence>
<name>A0A5B2TGV4_9PROT</name>
<feature type="transmembrane region" description="Helical" evidence="10">
    <location>
        <begin position="381"/>
        <end position="400"/>
    </location>
</feature>
<evidence type="ECO:0000256" key="3">
    <source>
        <dbReference type="ARBA" id="ARBA00022692"/>
    </source>
</evidence>
<keyword evidence="10 11" id="KW-0961">Cell wall biogenesis/degradation</keyword>
<feature type="transmembrane region" description="Helical" evidence="10">
    <location>
        <begin position="163"/>
        <end position="181"/>
    </location>
</feature>
<keyword evidence="6 10" id="KW-1133">Transmembrane helix</keyword>
<comment type="subcellular location">
    <subcellularLocation>
        <location evidence="10">Cell inner membrane</location>
        <topology evidence="10">Multi-pass membrane protein</topology>
    </subcellularLocation>
    <subcellularLocation>
        <location evidence="1">Cell membrane</location>
        <topology evidence="1">Multi-pass membrane protein</topology>
    </subcellularLocation>
</comment>
<dbReference type="GO" id="GO:0015648">
    <property type="term" value="F:lipid-linked peptidoglycan transporter activity"/>
    <property type="evidence" value="ECO:0007669"/>
    <property type="project" value="UniProtKB-UniRule"/>
</dbReference>
<organism evidence="12 13">
    <name type="scientific">Teichococcus oryzae</name>
    <dbReference type="NCBI Taxonomy" id="1608942"/>
    <lineage>
        <taxon>Bacteria</taxon>
        <taxon>Pseudomonadati</taxon>
        <taxon>Pseudomonadota</taxon>
        <taxon>Alphaproteobacteria</taxon>
        <taxon>Acetobacterales</taxon>
        <taxon>Roseomonadaceae</taxon>
        <taxon>Roseomonas</taxon>
    </lineage>
</organism>
<evidence type="ECO:0000313" key="12">
    <source>
        <dbReference type="EMBL" id="KAA2213712.1"/>
    </source>
</evidence>
<dbReference type="Pfam" id="PF03023">
    <property type="entry name" value="MurJ"/>
    <property type="match status" value="1"/>
</dbReference>
<dbReference type="HAMAP" id="MF_02078">
    <property type="entry name" value="MurJ_MviN"/>
    <property type="match status" value="1"/>
</dbReference>
<keyword evidence="2 10" id="KW-1003">Cell membrane</keyword>
<dbReference type="GO" id="GO:0009252">
    <property type="term" value="P:peptidoglycan biosynthetic process"/>
    <property type="evidence" value="ECO:0007669"/>
    <property type="project" value="UniProtKB-UniRule"/>
</dbReference>
<evidence type="ECO:0000256" key="2">
    <source>
        <dbReference type="ARBA" id="ARBA00022475"/>
    </source>
</evidence>
<dbReference type="GO" id="GO:0008360">
    <property type="term" value="P:regulation of cell shape"/>
    <property type="evidence" value="ECO:0007669"/>
    <property type="project" value="UniProtKB-UniRule"/>
</dbReference>
<gene>
    <name evidence="10 12" type="primary">murJ</name>
    <name evidence="12" type="ORF">F0Q34_06490</name>
</gene>
<keyword evidence="3 10" id="KW-0812">Transmembrane</keyword>
<comment type="caution">
    <text evidence="12">The sequence shown here is derived from an EMBL/GenBank/DDBJ whole genome shotgun (WGS) entry which is preliminary data.</text>
</comment>
<comment type="pathway">
    <text evidence="10">Cell wall biogenesis; peptidoglycan biosynthesis.</text>
</comment>
<dbReference type="OrthoDB" id="9816572at2"/>
<dbReference type="GO" id="GO:0071555">
    <property type="term" value="P:cell wall organization"/>
    <property type="evidence" value="ECO:0007669"/>
    <property type="project" value="UniProtKB-UniRule"/>
</dbReference>
<feature type="transmembrane region" description="Helical" evidence="10">
    <location>
        <begin position="406"/>
        <end position="427"/>
    </location>
</feature>
<feature type="transmembrane region" description="Helical" evidence="10">
    <location>
        <begin position="246"/>
        <end position="267"/>
    </location>
</feature>
<evidence type="ECO:0000256" key="4">
    <source>
        <dbReference type="ARBA" id="ARBA00022960"/>
    </source>
</evidence>
<evidence type="ECO:0000256" key="5">
    <source>
        <dbReference type="ARBA" id="ARBA00022984"/>
    </source>
</evidence>
<evidence type="ECO:0000313" key="13">
    <source>
        <dbReference type="Proteomes" id="UP000322110"/>
    </source>
</evidence>
<dbReference type="GO" id="GO:0005886">
    <property type="term" value="C:plasma membrane"/>
    <property type="evidence" value="ECO:0007669"/>
    <property type="project" value="UniProtKB-SubCell"/>
</dbReference>
<keyword evidence="5 10" id="KW-0573">Peptidoglycan synthesis</keyword>
<dbReference type="UniPathway" id="UPA00219"/>
<reference evidence="12 13" key="1">
    <citation type="journal article" date="2015" name="Int. J. Syst. Evol. Microbiol.">
        <title>Roseomonas oryzae sp. nov., isolated from paddy rhizosphere soil.</title>
        <authorList>
            <person name="Ramaprasad E.V."/>
            <person name="Sasikala Ch."/>
            <person name="Ramana Ch.V."/>
        </authorList>
    </citation>
    <scope>NUCLEOTIDE SEQUENCE [LARGE SCALE GENOMIC DNA]</scope>
    <source>
        <strain evidence="12 13">KCTC 42542</strain>
    </source>
</reference>